<dbReference type="Proteomes" id="UP000236319">
    <property type="component" value="Unassembled WGS sequence"/>
</dbReference>
<evidence type="ECO:0000313" key="1">
    <source>
        <dbReference type="EMBL" id="GBE61218.1"/>
    </source>
</evidence>
<dbReference type="EMBL" id="BDSA01000003">
    <property type="protein sequence ID" value="GBE61218.1"/>
    <property type="molecule type" value="Genomic_DNA"/>
</dbReference>
<dbReference type="OrthoDB" id="10524229at2759"/>
<organism evidence="1 2">
    <name type="scientific">Babesia ovata</name>
    <dbReference type="NCBI Taxonomy" id="189622"/>
    <lineage>
        <taxon>Eukaryota</taxon>
        <taxon>Sar</taxon>
        <taxon>Alveolata</taxon>
        <taxon>Apicomplexa</taxon>
        <taxon>Aconoidasida</taxon>
        <taxon>Piroplasmida</taxon>
        <taxon>Babesiidae</taxon>
        <taxon>Babesia</taxon>
    </lineage>
</organism>
<proteinExistence type="predicted"/>
<comment type="caution">
    <text evidence="1">The sequence shown here is derived from an EMBL/GenBank/DDBJ whole genome shotgun (WGS) entry which is preliminary data.</text>
</comment>
<keyword evidence="2" id="KW-1185">Reference proteome</keyword>
<name>A0A2H6KDZ6_9APIC</name>
<dbReference type="GeneID" id="39874988"/>
<evidence type="ECO:0000313" key="2">
    <source>
        <dbReference type="Proteomes" id="UP000236319"/>
    </source>
</evidence>
<dbReference type="RefSeq" id="XP_028867461.1">
    <property type="nucleotide sequence ID" value="XM_029011628.1"/>
</dbReference>
<gene>
    <name evidence="1" type="ORF">BOVATA_027110</name>
</gene>
<accession>A0A2H6KDZ6</accession>
<sequence>MLVVARAHELLVAATGGEALVLEQGQDGLALRAQNIDDGGVAGVVELGDGNALRLVQRTLALEHDVDEVGLKHLVGDVNEQLLERVVLEHLETENVKHTNEVLEAALRLNGAVKVADQPQEQALVHGLANTRFEDLSVALFAGTADLVVAGAGHLDGELSLKLVGVQEHQLASIGEHGLVHDGGSVVNTFHGGGAYLDVTHQQDTGQQRVDGADLVLTQAHVLEGLHHLLEVSDIVNTGHVLALRVQELVVTDAHKLVFALNLRAGTLQQLVEDVVRALIGILGDDTGLLQQERNNGTVTNTTLLSNIELHETTETRRVVVADGLGVTEGLQHRVGSHDGGLDLAVALSIALVGEVSHHLLGGLGLAGTRFSRHDDGLGVLVVVDILQGAPGSQENVRSQFQ</sequence>
<protein>
    <submittedName>
        <fullName evidence="1">Family transcriptional regulator, putative</fullName>
    </submittedName>
</protein>
<reference evidence="1 2" key="1">
    <citation type="journal article" date="2017" name="BMC Genomics">
        <title>Whole-genome assembly of Babesia ovata and comparative genomics between closely related pathogens.</title>
        <authorList>
            <person name="Yamagishi J."/>
            <person name="Asada M."/>
            <person name="Hakimi H."/>
            <person name="Tanaka T.Q."/>
            <person name="Sugimoto C."/>
            <person name="Kawazu S."/>
        </authorList>
    </citation>
    <scope>NUCLEOTIDE SEQUENCE [LARGE SCALE GENOMIC DNA]</scope>
    <source>
        <strain evidence="1 2">Miyake</strain>
    </source>
</reference>
<dbReference type="VEuPathDB" id="PiroplasmaDB:BOVATA_027110"/>
<dbReference type="AlphaFoldDB" id="A0A2H6KDZ6"/>